<dbReference type="Proteomes" id="UP000073492">
    <property type="component" value="Unassembled WGS sequence"/>
</dbReference>
<evidence type="ECO:0000256" key="1">
    <source>
        <dbReference type="SAM" id="MobiDB-lite"/>
    </source>
</evidence>
<feature type="region of interest" description="Disordered" evidence="1">
    <location>
        <begin position="277"/>
        <end position="304"/>
    </location>
</feature>
<sequence>MEAGDTRISSISFASIIDYHRSRGVSDAEPHTDHSKISKTLHPSRFFFSLTSSELSSTTTAAAHLLVLICGWAQCAWSRRGRDPVQLPQGHDPSLGRLRPDVIVHGTCLSAVESSSQYRTFLCVTVPSHIELIESEGSRELDLSMQHVSAHTHCMPGHLALSQHESVFSHPELGFLGCSTAENCGRLQRRLLLMYKKSYVSVLVRRYGYSHRTKDGQDLILAIRRRWLGIDTRQSVHQIFMSRPDGKRWAKVSSAEIKCYDQTWKAQANGPHSATFVRGPPFSEKKAASDNASDMFAEQVSRER</sequence>
<dbReference type="EMBL" id="LFZO01000030">
    <property type="protein sequence ID" value="KXT16788.1"/>
    <property type="molecule type" value="Genomic_DNA"/>
</dbReference>
<evidence type="ECO:0000313" key="2">
    <source>
        <dbReference type="EMBL" id="KXT16788.1"/>
    </source>
</evidence>
<name>A0A139IPQ7_9PEZI</name>
<comment type="caution">
    <text evidence="2">The sequence shown here is derived from an EMBL/GenBank/DDBJ whole genome shotgun (WGS) entry which is preliminary data.</text>
</comment>
<gene>
    <name evidence="2" type="ORF">AC579_5494</name>
</gene>
<proteinExistence type="predicted"/>
<evidence type="ECO:0000313" key="3">
    <source>
        <dbReference type="Proteomes" id="UP000073492"/>
    </source>
</evidence>
<reference evidence="2 3" key="1">
    <citation type="submission" date="2015-07" db="EMBL/GenBank/DDBJ databases">
        <title>Comparative genomics of the Sigatoka disease complex on banana suggests a link between parallel evolutionary changes in Pseudocercospora fijiensis and Pseudocercospora eumusae and increased virulence on the banana host.</title>
        <authorList>
            <person name="Chang T.-C."/>
            <person name="Salvucci A."/>
            <person name="Crous P.W."/>
            <person name="Stergiopoulos I."/>
        </authorList>
    </citation>
    <scope>NUCLEOTIDE SEQUENCE [LARGE SCALE GENOMIC DNA]</scope>
    <source>
        <strain evidence="2 3">CBS 116634</strain>
    </source>
</reference>
<keyword evidence="3" id="KW-1185">Reference proteome</keyword>
<protein>
    <submittedName>
        <fullName evidence="2">Uncharacterized protein</fullName>
    </submittedName>
</protein>
<dbReference type="AlphaFoldDB" id="A0A139IPQ7"/>
<accession>A0A139IPQ7</accession>
<organism evidence="2 3">
    <name type="scientific">Pseudocercospora musae</name>
    <dbReference type="NCBI Taxonomy" id="113226"/>
    <lineage>
        <taxon>Eukaryota</taxon>
        <taxon>Fungi</taxon>
        <taxon>Dikarya</taxon>
        <taxon>Ascomycota</taxon>
        <taxon>Pezizomycotina</taxon>
        <taxon>Dothideomycetes</taxon>
        <taxon>Dothideomycetidae</taxon>
        <taxon>Mycosphaerellales</taxon>
        <taxon>Mycosphaerellaceae</taxon>
        <taxon>Pseudocercospora</taxon>
    </lineage>
</organism>